<accession>A0A974DW18</accession>
<organism evidence="2 3">
    <name type="scientific">Xenopus laevis</name>
    <name type="common">African clawed frog</name>
    <dbReference type="NCBI Taxonomy" id="8355"/>
    <lineage>
        <taxon>Eukaryota</taxon>
        <taxon>Metazoa</taxon>
        <taxon>Chordata</taxon>
        <taxon>Craniata</taxon>
        <taxon>Vertebrata</taxon>
        <taxon>Euteleostomi</taxon>
        <taxon>Amphibia</taxon>
        <taxon>Batrachia</taxon>
        <taxon>Anura</taxon>
        <taxon>Pipoidea</taxon>
        <taxon>Pipidae</taxon>
        <taxon>Xenopodinae</taxon>
        <taxon>Xenopus</taxon>
        <taxon>Xenopus</taxon>
    </lineage>
</organism>
<proteinExistence type="predicted"/>
<dbReference type="AlphaFoldDB" id="A0A974DW18"/>
<dbReference type="EMBL" id="CM004467">
    <property type="protein sequence ID" value="OCT97917.1"/>
    <property type="molecule type" value="Genomic_DNA"/>
</dbReference>
<sequence length="82" mass="9423">MAAGKQTSIREQIHVKIKWKDLSFNRLLLVFPMRLHTNRLIPKGHLSFCLIVVCIGGLYSLMLSQRIKQLLGFIPCHARNLP</sequence>
<reference evidence="3" key="1">
    <citation type="journal article" date="2016" name="Nature">
        <title>Genome evolution in the allotetraploid frog Xenopus laevis.</title>
        <authorList>
            <person name="Session A.M."/>
            <person name="Uno Y."/>
            <person name="Kwon T."/>
            <person name="Chapman J.A."/>
            <person name="Toyoda A."/>
            <person name="Takahashi S."/>
            <person name="Fukui A."/>
            <person name="Hikosaka A."/>
            <person name="Suzuki A."/>
            <person name="Kondo M."/>
            <person name="van Heeringen S.J."/>
            <person name="Quigley I."/>
            <person name="Heinz S."/>
            <person name="Ogino H."/>
            <person name="Ochi H."/>
            <person name="Hellsten U."/>
            <person name="Lyons J.B."/>
            <person name="Simakov O."/>
            <person name="Putnam N."/>
            <person name="Stites J."/>
            <person name="Kuroki Y."/>
            <person name="Tanaka T."/>
            <person name="Michiue T."/>
            <person name="Watanabe M."/>
            <person name="Bogdanovic O."/>
            <person name="Lister R."/>
            <person name="Georgiou G."/>
            <person name="Paranjpe S.S."/>
            <person name="van Kruijsbergen I."/>
            <person name="Shu S."/>
            <person name="Carlson J."/>
            <person name="Kinoshita T."/>
            <person name="Ohta Y."/>
            <person name="Mawaribuchi S."/>
            <person name="Jenkins J."/>
            <person name="Grimwood J."/>
            <person name="Schmutz J."/>
            <person name="Mitros T."/>
            <person name="Mozaffari S.V."/>
            <person name="Suzuki Y."/>
            <person name="Haramoto Y."/>
            <person name="Yamamoto T.S."/>
            <person name="Takagi C."/>
            <person name="Heald R."/>
            <person name="Miller K."/>
            <person name="Haudenschild C."/>
            <person name="Kitzman J."/>
            <person name="Nakayama T."/>
            <person name="Izutsu Y."/>
            <person name="Robert J."/>
            <person name="Fortriede J."/>
            <person name="Burns K."/>
            <person name="Lotay V."/>
            <person name="Karimi K."/>
            <person name="Yasuoka Y."/>
            <person name="Dichmann D.S."/>
            <person name="Flajnik M.F."/>
            <person name="Houston D.W."/>
            <person name="Shendure J."/>
            <person name="DuPasquier L."/>
            <person name="Vize P.D."/>
            <person name="Zorn A.M."/>
            <person name="Ito M."/>
            <person name="Marcotte E.M."/>
            <person name="Wallingford J.B."/>
            <person name="Ito Y."/>
            <person name="Asashima M."/>
            <person name="Ueno N."/>
            <person name="Matsuda Y."/>
            <person name="Veenstra G.J."/>
            <person name="Fujiyama A."/>
            <person name="Harland R.M."/>
            <person name="Taira M."/>
            <person name="Rokhsar D.S."/>
        </authorList>
    </citation>
    <scope>NUCLEOTIDE SEQUENCE [LARGE SCALE GENOMIC DNA]</scope>
    <source>
        <strain evidence="3">J</strain>
    </source>
</reference>
<evidence type="ECO:0000313" key="3">
    <source>
        <dbReference type="Proteomes" id="UP000694892"/>
    </source>
</evidence>
<name>A0A974DW18_XENLA</name>
<evidence type="ECO:0000256" key="1">
    <source>
        <dbReference type="SAM" id="Phobius"/>
    </source>
</evidence>
<protein>
    <submittedName>
        <fullName evidence="2">Uncharacterized protein</fullName>
    </submittedName>
</protein>
<gene>
    <name evidence="2" type="ORF">XELAEV_18010145mg</name>
</gene>
<keyword evidence="1" id="KW-0812">Transmembrane</keyword>
<feature type="transmembrane region" description="Helical" evidence="1">
    <location>
        <begin position="44"/>
        <end position="63"/>
    </location>
</feature>
<evidence type="ECO:0000313" key="2">
    <source>
        <dbReference type="EMBL" id="OCT97917.1"/>
    </source>
</evidence>
<dbReference type="Proteomes" id="UP000694892">
    <property type="component" value="Chromosome 1S"/>
</dbReference>
<keyword evidence="1" id="KW-1133">Transmembrane helix</keyword>
<keyword evidence="1" id="KW-0472">Membrane</keyword>